<proteinExistence type="predicted"/>
<name>A0ABR7QIC5_9FLAO</name>
<accession>A0ABR7QIC5</accession>
<protein>
    <submittedName>
        <fullName evidence="1">Uncharacterized protein</fullName>
    </submittedName>
</protein>
<dbReference type="Proteomes" id="UP000618952">
    <property type="component" value="Unassembled WGS sequence"/>
</dbReference>
<evidence type="ECO:0000313" key="1">
    <source>
        <dbReference type="EMBL" id="MBC8766912.1"/>
    </source>
</evidence>
<dbReference type="EMBL" id="JACLHY010000001">
    <property type="protein sequence ID" value="MBC8766912.1"/>
    <property type="molecule type" value="Genomic_DNA"/>
</dbReference>
<evidence type="ECO:0000313" key="2">
    <source>
        <dbReference type="Proteomes" id="UP000618952"/>
    </source>
</evidence>
<gene>
    <name evidence="1" type="ORF">H4O18_02800</name>
</gene>
<organism evidence="1 2">
    <name type="scientific">Arenibacter arenosicollis</name>
    <dbReference type="NCBI Taxonomy" id="2762274"/>
    <lineage>
        <taxon>Bacteria</taxon>
        <taxon>Pseudomonadati</taxon>
        <taxon>Bacteroidota</taxon>
        <taxon>Flavobacteriia</taxon>
        <taxon>Flavobacteriales</taxon>
        <taxon>Flavobacteriaceae</taxon>
        <taxon>Arenibacter</taxon>
    </lineage>
</organism>
<comment type="caution">
    <text evidence="1">The sequence shown here is derived from an EMBL/GenBank/DDBJ whole genome shotgun (WGS) entry which is preliminary data.</text>
</comment>
<keyword evidence="2" id="KW-1185">Reference proteome</keyword>
<reference evidence="1 2" key="1">
    <citation type="submission" date="2020-08" db="EMBL/GenBank/DDBJ databases">
        <title>Arenibacter gaetbuli sp. nov., isolated from a sand dune.</title>
        <authorList>
            <person name="Park S."/>
            <person name="Yoon J.-H."/>
        </authorList>
    </citation>
    <scope>NUCLEOTIDE SEQUENCE [LARGE SCALE GENOMIC DNA]</scope>
    <source>
        <strain evidence="1 2">BSSL-BM3</strain>
    </source>
</reference>
<sequence>MAEINCLIVFESTMNKRYMEMASIHGLDTYLVNLNNNLDANPLVNIFYRLRTKKELRIKVQDLISYIESKNITNIYLSNAEGYVSNNIIFFLRKKFPSIKFIALQHGLFPLIHSRYKESLRKIINQFGYLISGIFVLGEGFGGIKLNKYYVYSDRERNFLIDKKGWDMENVEVNIRFIKAELYNRFLKNKNIQNEKTALFLLQGLSIVGLCSKQNELFLIESTIKYLSKTYKELLIKEHPSCEGRLETMNLPQNTKIVSSINEGFEKSKTAYSFFSSSLIDAKVYNIKTVGIYSERINVDEEIYENFDKKINFEDIIDS</sequence>